<keyword evidence="1" id="KW-0812">Transmembrane</keyword>
<keyword evidence="1" id="KW-0472">Membrane</keyword>
<dbReference type="AlphaFoldDB" id="A0A1Z4KTD0"/>
<protein>
    <submittedName>
        <fullName evidence="2">Uncharacterized protein</fullName>
    </submittedName>
</protein>
<accession>A0A1Z4KTD0</accession>
<sequence>MDVKQERTTVSFPFPIFHTASALCLSFIMGLRVKIENYVGEASPQAITNYVACFPLVRYHALASYMKRIRRIHP</sequence>
<evidence type="ECO:0000313" key="2">
    <source>
        <dbReference type="EMBL" id="BAY72217.1"/>
    </source>
</evidence>
<feature type="transmembrane region" description="Helical" evidence="1">
    <location>
        <begin position="12"/>
        <end position="35"/>
    </location>
</feature>
<name>A0A1Z4KTD0_ANAVA</name>
<organism evidence="2 3">
    <name type="scientific">Trichormus variabilis NIES-23</name>
    <dbReference type="NCBI Taxonomy" id="1973479"/>
    <lineage>
        <taxon>Bacteria</taxon>
        <taxon>Bacillati</taxon>
        <taxon>Cyanobacteriota</taxon>
        <taxon>Cyanophyceae</taxon>
        <taxon>Nostocales</taxon>
        <taxon>Nostocaceae</taxon>
        <taxon>Trichormus</taxon>
    </lineage>
</organism>
<reference evidence="2 3" key="1">
    <citation type="submission" date="2017-06" db="EMBL/GenBank/DDBJ databases">
        <title>Genome sequencing of cyanobaciteial culture collection at National Institute for Environmental Studies (NIES).</title>
        <authorList>
            <person name="Hirose Y."/>
            <person name="Shimura Y."/>
            <person name="Fujisawa T."/>
            <person name="Nakamura Y."/>
            <person name="Kawachi M."/>
        </authorList>
    </citation>
    <scope>NUCLEOTIDE SEQUENCE [LARGE SCALE GENOMIC DNA]</scope>
    <source>
        <strain evidence="2 3">NIES-23</strain>
    </source>
</reference>
<dbReference type="EMBL" id="AP018216">
    <property type="protein sequence ID" value="BAY72217.1"/>
    <property type="molecule type" value="Genomic_DNA"/>
</dbReference>
<evidence type="ECO:0000313" key="3">
    <source>
        <dbReference type="Proteomes" id="UP000217507"/>
    </source>
</evidence>
<keyword evidence="1" id="KW-1133">Transmembrane helix</keyword>
<evidence type="ECO:0000256" key="1">
    <source>
        <dbReference type="SAM" id="Phobius"/>
    </source>
</evidence>
<dbReference type="Proteomes" id="UP000217507">
    <property type="component" value="Chromosome"/>
</dbReference>
<gene>
    <name evidence="2" type="ORF">NIES23_50410</name>
</gene>
<feature type="transmembrane region" description="Helical" evidence="1">
    <location>
        <begin position="47"/>
        <end position="66"/>
    </location>
</feature>
<proteinExistence type="predicted"/>